<dbReference type="SUPFAM" id="SSF52540">
    <property type="entry name" value="P-loop containing nucleoside triphosphate hydrolases"/>
    <property type="match status" value="1"/>
</dbReference>
<dbReference type="PANTHER" id="PTHR42698">
    <property type="entry name" value="GTPASE ERA"/>
    <property type="match status" value="1"/>
</dbReference>
<dbReference type="GO" id="GO:0019843">
    <property type="term" value="F:rRNA binding"/>
    <property type="evidence" value="ECO:0007669"/>
    <property type="project" value="TreeGrafter"/>
</dbReference>
<evidence type="ECO:0000259" key="1">
    <source>
        <dbReference type="Pfam" id="PF00350"/>
    </source>
</evidence>
<dbReference type="Gene3D" id="3.40.50.300">
    <property type="entry name" value="P-loop containing nucleotide triphosphate hydrolases"/>
    <property type="match status" value="1"/>
</dbReference>
<dbReference type="AlphaFoldDB" id="A0A2Y8ZQ31"/>
<dbReference type="GO" id="GO:0043024">
    <property type="term" value="F:ribosomal small subunit binding"/>
    <property type="evidence" value="ECO:0007669"/>
    <property type="project" value="TreeGrafter"/>
</dbReference>
<dbReference type="InterPro" id="IPR027417">
    <property type="entry name" value="P-loop_NTPase"/>
</dbReference>
<reference evidence="3" key="1">
    <citation type="submission" date="2016-10" db="EMBL/GenBank/DDBJ databases">
        <authorList>
            <person name="Varghese N."/>
            <person name="Submissions S."/>
        </authorList>
    </citation>
    <scope>NUCLEOTIDE SEQUENCE [LARGE SCALE GENOMIC DNA]</scope>
    <source>
        <strain evidence="3">DSM 22951</strain>
    </source>
</reference>
<protein>
    <submittedName>
        <fullName evidence="2">Dynamin family protein</fullName>
    </submittedName>
</protein>
<dbReference type="Pfam" id="PF00350">
    <property type="entry name" value="Dynamin_N"/>
    <property type="match status" value="1"/>
</dbReference>
<feature type="domain" description="Dynamin N-terminal" evidence="1">
    <location>
        <begin position="64"/>
        <end position="210"/>
    </location>
</feature>
<proteinExistence type="predicted"/>
<dbReference type="OrthoDB" id="207675at2"/>
<evidence type="ECO:0000313" key="3">
    <source>
        <dbReference type="Proteomes" id="UP000250028"/>
    </source>
</evidence>
<evidence type="ECO:0000313" key="2">
    <source>
        <dbReference type="EMBL" id="SSA33398.1"/>
    </source>
</evidence>
<keyword evidence="3" id="KW-1185">Reference proteome</keyword>
<dbReference type="PANTHER" id="PTHR42698:SF1">
    <property type="entry name" value="GTPASE ERA, MITOCHONDRIAL"/>
    <property type="match status" value="1"/>
</dbReference>
<dbReference type="RefSeq" id="WP_109684105.1">
    <property type="nucleotide sequence ID" value="NZ_QGDN01000001.1"/>
</dbReference>
<accession>A0A2Y8ZQ31</accession>
<sequence>MNDAAPSTLLESLVGLRRTIAEARLPLQIDGVQEARRETEELTAQLDDYLIPRASALDAPLLAVVGGSTGAGKSTLVNSILGHQVAAAGVLRPTTRASTLIHHPGDVEWFAGTRVLPGLARMTGGSPESADPRTVRLVADDSLPQGLAILDAPDIDSVVEANRDLARQLLGAADLWIFVTTAARYADAVPWQLLHQAVARGTSVAVVLNRVPHGAMAEVRADLAGMLRDNGLGQSPIFAVGEVPLVDGLLPVTEISRIQSWLQSLAADAFARNVVIRRTLDGALDSLSGRVDRLDAALGAQEAATASLRGAVDTAYDAALTQVGEGMRDGTLLRGEVLARWQEFVGTGELLRQLDAGVGRMRDRIGGFLRGESTPATTEQLGEALQDGVAALILAGGSTAPATAVRAWRLIPGGSALADANPALARPSEQFSPAAQRLVRDWQHGLLELVRSQAGNKRMTARFLAFGVNGIAVLLMLVTFSATAGLTGAEVGIAGGSAVVAQRLLEAVFGDQAVRNLSEMARRDLLERVEALYDSEAARLNAVVQDEDITTVRHDLTAATKAVQASR</sequence>
<name>A0A2Y8ZQ31_9MICO</name>
<dbReference type="GO" id="GO:0005829">
    <property type="term" value="C:cytosol"/>
    <property type="evidence" value="ECO:0007669"/>
    <property type="project" value="TreeGrafter"/>
</dbReference>
<dbReference type="InterPro" id="IPR045063">
    <property type="entry name" value="Dynamin_N"/>
</dbReference>
<organism evidence="2 3">
    <name type="scientific">Branchiibius hedensis</name>
    <dbReference type="NCBI Taxonomy" id="672460"/>
    <lineage>
        <taxon>Bacteria</taxon>
        <taxon>Bacillati</taxon>
        <taxon>Actinomycetota</taxon>
        <taxon>Actinomycetes</taxon>
        <taxon>Micrococcales</taxon>
        <taxon>Dermacoccaceae</taxon>
        <taxon>Branchiibius</taxon>
    </lineage>
</organism>
<dbReference type="InterPro" id="IPR005662">
    <property type="entry name" value="GTPase_Era-like"/>
</dbReference>
<dbReference type="EMBL" id="UESZ01000001">
    <property type="protein sequence ID" value="SSA33398.1"/>
    <property type="molecule type" value="Genomic_DNA"/>
</dbReference>
<gene>
    <name evidence="2" type="ORF">SAMN04489750_0678</name>
</gene>
<dbReference type="GO" id="GO:0005525">
    <property type="term" value="F:GTP binding"/>
    <property type="evidence" value="ECO:0007669"/>
    <property type="project" value="InterPro"/>
</dbReference>
<dbReference type="Proteomes" id="UP000250028">
    <property type="component" value="Unassembled WGS sequence"/>
</dbReference>
<dbReference type="GO" id="GO:0000028">
    <property type="term" value="P:ribosomal small subunit assembly"/>
    <property type="evidence" value="ECO:0007669"/>
    <property type="project" value="TreeGrafter"/>
</dbReference>